<dbReference type="AlphaFoldDB" id="A0A7J7MZP4"/>
<feature type="domain" description="Peptidase S8/S53" evidence="4">
    <location>
        <begin position="2"/>
        <end position="71"/>
    </location>
</feature>
<accession>A0A7J7MZP4</accession>
<name>A0A7J7MZP4_9MAGN</name>
<evidence type="ECO:0000259" key="4">
    <source>
        <dbReference type="Pfam" id="PF00082"/>
    </source>
</evidence>
<dbReference type="Proteomes" id="UP000541444">
    <property type="component" value="Unassembled WGS sequence"/>
</dbReference>
<evidence type="ECO:0000256" key="1">
    <source>
        <dbReference type="ARBA" id="ARBA00011073"/>
    </source>
</evidence>
<dbReference type="GO" id="GO:0004252">
    <property type="term" value="F:serine-type endopeptidase activity"/>
    <property type="evidence" value="ECO:0007669"/>
    <property type="project" value="InterPro"/>
</dbReference>
<keyword evidence="6" id="KW-1185">Reference proteome</keyword>
<dbReference type="PANTHER" id="PTHR10795">
    <property type="entry name" value="PROPROTEIN CONVERTASE SUBTILISIN/KEXIN"/>
    <property type="match status" value="1"/>
</dbReference>
<keyword evidence="2" id="KW-0732">Signal</keyword>
<comment type="caution">
    <text evidence="3">Lacks conserved residue(s) required for the propagation of feature annotation.</text>
</comment>
<organism evidence="5 6">
    <name type="scientific">Kingdonia uniflora</name>
    <dbReference type="NCBI Taxonomy" id="39325"/>
    <lineage>
        <taxon>Eukaryota</taxon>
        <taxon>Viridiplantae</taxon>
        <taxon>Streptophyta</taxon>
        <taxon>Embryophyta</taxon>
        <taxon>Tracheophyta</taxon>
        <taxon>Spermatophyta</taxon>
        <taxon>Magnoliopsida</taxon>
        <taxon>Ranunculales</taxon>
        <taxon>Circaeasteraceae</taxon>
        <taxon>Kingdonia</taxon>
    </lineage>
</organism>
<dbReference type="PROSITE" id="PS51892">
    <property type="entry name" value="SUBTILASE"/>
    <property type="match status" value="1"/>
</dbReference>
<dbReference type="Pfam" id="PF00082">
    <property type="entry name" value="Peptidase_S8"/>
    <property type="match status" value="1"/>
</dbReference>
<evidence type="ECO:0000256" key="3">
    <source>
        <dbReference type="PROSITE-ProRule" id="PRU01240"/>
    </source>
</evidence>
<dbReference type="Gene3D" id="3.40.50.200">
    <property type="entry name" value="Peptidase S8/S53 domain"/>
    <property type="match status" value="1"/>
</dbReference>
<sequence length="136" mass="14131">MDSAVEDGIDILLLSIGVDPASLYEDSIAIDSFGAIEKGIFVSCAAGNASPFNNTISNEAPWILTVGAITIDRTIRATAVFGNGLKFNGETLFHPADFSFTLLPLTYAGAVNSESRLCGEGSLNGKDVKGKESGAV</sequence>
<dbReference type="InterPro" id="IPR000209">
    <property type="entry name" value="Peptidase_S8/S53_dom"/>
</dbReference>
<comment type="similarity">
    <text evidence="1 3">Belongs to the peptidase S8 family.</text>
</comment>
<evidence type="ECO:0000313" key="5">
    <source>
        <dbReference type="EMBL" id="KAF6160284.1"/>
    </source>
</evidence>
<proteinExistence type="inferred from homology"/>
<evidence type="ECO:0000256" key="2">
    <source>
        <dbReference type="ARBA" id="ARBA00022729"/>
    </source>
</evidence>
<evidence type="ECO:0000313" key="6">
    <source>
        <dbReference type="Proteomes" id="UP000541444"/>
    </source>
</evidence>
<gene>
    <name evidence="5" type="ORF">GIB67_019053</name>
</gene>
<dbReference type="SUPFAM" id="SSF52743">
    <property type="entry name" value="Subtilisin-like"/>
    <property type="match status" value="1"/>
</dbReference>
<dbReference type="InterPro" id="IPR045051">
    <property type="entry name" value="SBT"/>
</dbReference>
<dbReference type="OrthoDB" id="4803627at2759"/>
<dbReference type="InterPro" id="IPR036852">
    <property type="entry name" value="Peptidase_S8/S53_dom_sf"/>
</dbReference>
<reference evidence="5 6" key="1">
    <citation type="journal article" date="2020" name="IScience">
        <title>Genome Sequencing of the Endangered Kingdonia uniflora (Circaeasteraceae, Ranunculales) Reveals Potential Mechanisms of Evolutionary Specialization.</title>
        <authorList>
            <person name="Sun Y."/>
            <person name="Deng T."/>
            <person name="Zhang A."/>
            <person name="Moore M.J."/>
            <person name="Landis J.B."/>
            <person name="Lin N."/>
            <person name="Zhang H."/>
            <person name="Zhang X."/>
            <person name="Huang J."/>
            <person name="Zhang X."/>
            <person name="Sun H."/>
            <person name="Wang H."/>
        </authorList>
    </citation>
    <scope>NUCLEOTIDE SEQUENCE [LARGE SCALE GENOMIC DNA]</scope>
    <source>
        <strain evidence="5">TB1705</strain>
        <tissue evidence="5">Leaf</tissue>
    </source>
</reference>
<comment type="caution">
    <text evidence="5">The sequence shown here is derived from an EMBL/GenBank/DDBJ whole genome shotgun (WGS) entry which is preliminary data.</text>
</comment>
<dbReference type="GO" id="GO:0006508">
    <property type="term" value="P:proteolysis"/>
    <property type="evidence" value="ECO:0007669"/>
    <property type="project" value="InterPro"/>
</dbReference>
<dbReference type="EMBL" id="JACGCM010001165">
    <property type="protein sequence ID" value="KAF6160284.1"/>
    <property type="molecule type" value="Genomic_DNA"/>
</dbReference>
<protein>
    <recommendedName>
        <fullName evidence="4">Peptidase S8/S53 domain-containing protein</fullName>
    </recommendedName>
</protein>